<protein>
    <submittedName>
        <fullName evidence="1">Uncharacterized protein</fullName>
    </submittedName>
</protein>
<dbReference type="KEGG" id="gps:C427_4932"/>
<organism evidence="1 2">
    <name type="scientific">Paraglaciecola psychrophila 170</name>
    <dbReference type="NCBI Taxonomy" id="1129794"/>
    <lineage>
        <taxon>Bacteria</taxon>
        <taxon>Pseudomonadati</taxon>
        <taxon>Pseudomonadota</taxon>
        <taxon>Gammaproteobacteria</taxon>
        <taxon>Alteromonadales</taxon>
        <taxon>Alteromonadaceae</taxon>
        <taxon>Paraglaciecola</taxon>
    </lineage>
</organism>
<keyword evidence="2" id="KW-1185">Reference proteome</keyword>
<proteinExistence type="predicted"/>
<evidence type="ECO:0000313" key="2">
    <source>
        <dbReference type="Proteomes" id="UP000011864"/>
    </source>
</evidence>
<evidence type="ECO:0000313" key="1">
    <source>
        <dbReference type="EMBL" id="AGH47031.1"/>
    </source>
</evidence>
<dbReference type="PATRIC" id="fig|1129794.4.peg.4919"/>
<dbReference type="AlphaFoldDB" id="K6ZWE9"/>
<dbReference type="EMBL" id="CP003837">
    <property type="protein sequence ID" value="AGH47031.1"/>
    <property type="molecule type" value="Genomic_DNA"/>
</dbReference>
<dbReference type="STRING" id="1129794.C427_4932"/>
<gene>
    <name evidence="1" type="ORF">C427_4932</name>
</gene>
<name>K6ZWE9_9ALTE</name>
<dbReference type="HOGENOM" id="CLU_3346957_0_0_6"/>
<sequence>MNWRQENRVGRGAHCNKKLIIYCLKVDDCLEKVFYCD</sequence>
<reference evidence="1 2" key="1">
    <citation type="journal article" date="2013" name="Genome Announc.">
        <title>Complete Genome Sequence of Glaciecola psychrophila Strain 170T.</title>
        <authorList>
            <person name="Yin J."/>
            <person name="Chen J."/>
            <person name="Liu G."/>
            <person name="Yu Y."/>
            <person name="Song L."/>
            <person name="Wang X."/>
            <person name="Qu X."/>
        </authorList>
    </citation>
    <scope>NUCLEOTIDE SEQUENCE [LARGE SCALE GENOMIC DNA]</scope>
    <source>
        <strain evidence="1 2">170</strain>
    </source>
</reference>
<accession>K6ZWE9</accession>
<dbReference type="Proteomes" id="UP000011864">
    <property type="component" value="Chromosome"/>
</dbReference>